<name>A0A521E0J5_9BACL</name>
<dbReference type="RefSeq" id="WP_142505895.1">
    <property type="nucleotide sequence ID" value="NZ_FXTI01000007.1"/>
</dbReference>
<organism evidence="1 2">
    <name type="scientific">Melghirimyces algeriensis</name>
    <dbReference type="NCBI Taxonomy" id="910412"/>
    <lineage>
        <taxon>Bacteria</taxon>
        <taxon>Bacillati</taxon>
        <taxon>Bacillota</taxon>
        <taxon>Bacilli</taxon>
        <taxon>Bacillales</taxon>
        <taxon>Thermoactinomycetaceae</taxon>
        <taxon>Melghirimyces</taxon>
    </lineage>
</organism>
<keyword evidence="2" id="KW-1185">Reference proteome</keyword>
<gene>
    <name evidence="1" type="ORF">SAMN06264849_10789</name>
</gene>
<evidence type="ECO:0000313" key="2">
    <source>
        <dbReference type="Proteomes" id="UP000315636"/>
    </source>
</evidence>
<protein>
    <submittedName>
        <fullName evidence="1">Uncharacterized protein</fullName>
    </submittedName>
</protein>
<reference evidence="1 2" key="1">
    <citation type="submission" date="2017-05" db="EMBL/GenBank/DDBJ databases">
        <authorList>
            <person name="Varghese N."/>
            <person name="Submissions S."/>
        </authorList>
    </citation>
    <scope>NUCLEOTIDE SEQUENCE [LARGE SCALE GENOMIC DNA]</scope>
    <source>
        <strain evidence="1 2">DSM 45474</strain>
    </source>
</reference>
<accession>A0A521E0J5</accession>
<dbReference type="OrthoDB" id="9948794at2"/>
<evidence type="ECO:0000313" key="1">
    <source>
        <dbReference type="EMBL" id="SMO77489.1"/>
    </source>
</evidence>
<sequence length="60" mass="6907">MVFEFRGELMADDLPLGSVSDYEPDENRASEKLFQKGWNQAPPDTCCIWIPKLEKHPLRG</sequence>
<dbReference type="AlphaFoldDB" id="A0A521E0J5"/>
<proteinExistence type="predicted"/>
<dbReference type="Proteomes" id="UP000315636">
    <property type="component" value="Unassembled WGS sequence"/>
</dbReference>
<dbReference type="EMBL" id="FXTI01000007">
    <property type="protein sequence ID" value="SMO77489.1"/>
    <property type="molecule type" value="Genomic_DNA"/>
</dbReference>